<proteinExistence type="predicted"/>
<keyword evidence="1" id="KW-0732">Signal</keyword>
<reference evidence="2" key="1">
    <citation type="submission" date="2012-01" db="EMBL/GenBank/DDBJ databases">
        <title>Vitelline membrane proteins in Lepidopteron.</title>
        <authorList>
            <person name="Xu Y."/>
            <person name="Xiang Z."/>
            <person name="He N."/>
        </authorList>
    </citation>
    <scope>NUCLEOTIDE SEQUENCE</scope>
</reference>
<dbReference type="EMBL" id="JQ388323">
    <property type="protein sequence ID" value="AFH96020.1"/>
    <property type="molecule type" value="Genomic_DNA"/>
</dbReference>
<organism evidence="2">
    <name type="scientific">Manduca sexta</name>
    <name type="common">Tobacco hawkmoth</name>
    <name type="synonym">Tobacco hornworm</name>
    <dbReference type="NCBI Taxonomy" id="7130"/>
    <lineage>
        <taxon>Eukaryota</taxon>
        <taxon>Metazoa</taxon>
        <taxon>Ecdysozoa</taxon>
        <taxon>Arthropoda</taxon>
        <taxon>Hexapoda</taxon>
        <taxon>Insecta</taxon>
        <taxon>Pterygota</taxon>
        <taxon>Neoptera</taxon>
        <taxon>Endopterygota</taxon>
        <taxon>Lepidoptera</taxon>
        <taxon>Glossata</taxon>
        <taxon>Ditrysia</taxon>
        <taxon>Bombycoidea</taxon>
        <taxon>Sphingidae</taxon>
        <taxon>Sphinginae</taxon>
        <taxon>Sphingini</taxon>
        <taxon>Manduca</taxon>
    </lineage>
</organism>
<gene>
    <name evidence="2" type="primary">VMP25</name>
</gene>
<name>I0E0A2_MANSE</name>
<accession>I0E0A2</accession>
<evidence type="ECO:0000256" key="1">
    <source>
        <dbReference type="SAM" id="SignalP"/>
    </source>
</evidence>
<dbReference type="OrthoDB" id="6921739at2759"/>
<evidence type="ECO:0000313" key="2">
    <source>
        <dbReference type="EMBL" id="AFH96020.1"/>
    </source>
</evidence>
<sequence length="239" mass="25511">MSKIISLFTCICLAAAVESHVAHWNTPNQLHPVHGLFVKPSSDGTTGDLYVAATEDTGVKSQWLTDQPVNFLPTAAASQSHQSALPVPFTGYPHEESFNQKRAVVNPPVQYAYALPVPSGSESGAVAPYPYALPTAAMTSSSSESSTSTCTMDPAKANIQQYPFQYFYPQMMSAYANALSILKDAGLSDDTASSVMSQTSPMWPPYGYPMYVMVDPSAWAQSQATPSSSTTSTTNSDNA</sequence>
<dbReference type="AlphaFoldDB" id="I0E0A2"/>
<feature type="signal peptide" evidence="1">
    <location>
        <begin position="1"/>
        <end position="16"/>
    </location>
</feature>
<feature type="chain" id="PRO_5003625718" evidence="1">
    <location>
        <begin position="17"/>
        <end position="239"/>
    </location>
</feature>
<protein>
    <submittedName>
        <fullName evidence="2">VMP25</fullName>
    </submittedName>
</protein>